<dbReference type="CDD" id="cd00518">
    <property type="entry name" value="H2MP"/>
    <property type="match status" value="1"/>
</dbReference>
<keyword evidence="4" id="KW-0378">Hydrolase</keyword>
<keyword evidence="3" id="KW-0064">Aspartyl protease</keyword>
<proteinExistence type="inferred from homology"/>
<organism evidence="5 6">
    <name type="scientific">Streptomyces antioxidans</name>
    <dbReference type="NCBI Taxonomy" id="1507734"/>
    <lineage>
        <taxon>Bacteria</taxon>
        <taxon>Bacillati</taxon>
        <taxon>Actinomycetota</taxon>
        <taxon>Actinomycetes</taxon>
        <taxon>Kitasatosporales</taxon>
        <taxon>Streptomycetaceae</taxon>
        <taxon>Streptomyces</taxon>
    </lineage>
</organism>
<dbReference type="InterPro" id="IPR023430">
    <property type="entry name" value="Pept_HybD-like_dom_sf"/>
</dbReference>
<keyword evidence="6" id="KW-1185">Reference proteome</keyword>
<evidence type="ECO:0000256" key="2">
    <source>
        <dbReference type="ARBA" id="ARBA00022670"/>
    </source>
</evidence>
<dbReference type="SUPFAM" id="SSF53163">
    <property type="entry name" value="HybD-like"/>
    <property type="match status" value="1"/>
</dbReference>
<dbReference type="Pfam" id="PF01750">
    <property type="entry name" value="HycI"/>
    <property type="match status" value="1"/>
</dbReference>
<dbReference type="GO" id="GO:0016485">
    <property type="term" value="P:protein processing"/>
    <property type="evidence" value="ECO:0007669"/>
    <property type="project" value="TreeGrafter"/>
</dbReference>
<dbReference type="NCBIfam" id="TIGR00072">
    <property type="entry name" value="hydrog_prot"/>
    <property type="match status" value="1"/>
</dbReference>
<evidence type="ECO:0000313" key="6">
    <source>
        <dbReference type="Proteomes" id="UP000033615"/>
    </source>
</evidence>
<dbReference type="GO" id="GO:0008047">
    <property type="term" value="F:enzyme activator activity"/>
    <property type="evidence" value="ECO:0007669"/>
    <property type="project" value="InterPro"/>
</dbReference>
<dbReference type="Proteomes" id="UP000033615">
    <property type="component" value="Unassembled WGS sequence"/>
</dbReference>
<dbReference type="OrthoDB" id="164170at2"/>
<name>A0A1V4D7D5_9ACTN</name>
<comment type="similarity">
    <text evidence="1">Belongs to the peptidase A31 family.</text>
</comment>
<protein>
    <submittedName>
        <fullName evidence="5">Hydrogenase maturation protease</fullName>
    </submittedName>
</protein>
<evidence type="ECO:0000313" key="5">
    <source>
        <dbReference type="EMBL" id="OPF80979.1"/>
    </source>
</evidence>
<dbReference type="GO" id="GO:0004190">
    <property type="term" value="F:aspartic-type endopeptidase activity"/>
    <property type="evidence" value="ECO:0007669"/>
    <property type="project" value="UniProtKB-KW"/>
</dbReference>
<dbReference type="PANTHER" id="PTHR30302">
    <property type="entry name" value="HYDROGENASE 1 MATURATION PROTEASE"/>
    <property type="match status" value="1"/>
</dbReference>
<gene>
    <name evidence="5" type="ORF">VT50_0210565</name>
</gene>
<evidence type="ECO:0000256" key="4">
    <source>
        <dbReference type="ARBA" id="ARBA00022801"/>
    </source>
</evidence>
<dbReference type="EMBL" id="LAKD02000027">
    <property type="protein sequence ID" value="OPF80979.1"/>
    <property type="molecule type" value="Genomic_DNA"/>
</dbReference>
<keyword evidence="2 5" id="KW-0645">Protease</keyword>
<dbReference type="AlphaFoldDB" id="A0A1V4D7D5"/>
<comment type="caution">
    <text evidence="5">The sequence shown here is derived from an EMBL/GenBank/DDBJ whole genome shotgun (WGS) entry which is preliminary data.</text>
</comment>
<reference evidence="5" key="1">
    <citation type="submission" date="2016-12" db="EMBL/GenBank/DDBJ databases">
        <title>Genome sequence of Streptomyces antioxidans MUSC 164.</title>
        <authorList>
            <person name="Lee L.-H."/>
            <person name="Ser H.-L."/>
        </authorList>
    </citation>
    <scope>NUCLEOTIDE SEQUENCE [LARGE SCALE GENOMIC DNA]</scope>
    <source>
        <strain evidence="5">MUSC 164</strain>
    </source>
</reference>
<evidence type="ECO:0000256" key="3">
    <source>
        <dbReference type="ARBA" id="ARBA00022750"/>
    </source>
</evidence>
<accession>A0A1V4D7D5</accession>
<dbReference type="RefSeq" id="WP_046084055.1">
    <property type="nucleotide sequence ID" value="NZ_LAKD02000027.1"/>
</dbReference>
<dbReference type="Gene3D" id="3.40.50.1450">
    <property type="entry name" value="HybD-like"/>
    <property type="match status" value="1"/>
</dbReference>
<evidence type="ECO:0000256" key="1">
    <source>
        <dbReference type="ARBA" id="ARBA00006814"/>
    </source>
</evidence>
<dbReference type="InterPro" id="IPR000671">
    <property type="entry name" value="Peptidase_A31"/>
</dbReference>
<sequence length="173" mass="18031">MTGRVVVIGVGNPYRRDDGAGPAVIEALRAAPPKDAVLTDGDGEPGRMLGLWRRQDAVIVVEVVHAHPGRPGRLHTLTAERAARCAAPSASTHALGLGETFALAAALDRMPRELTVHAVEGADFGLGHGLSTAVADALPELIRRVAGAIDEAHDRLRHTSALADDRGSEAPCP</sequence>
<dbReference type="PANTHER" id="PTHR30302:SF1">
    <property type="entry name" value="HYDROGENASE 2 MATURATION PROTEASE"/>
    <property type="match status" value="1"/>
</dbReference>